<dbReference type="GeneID" id="14889183"/>
<dbReference type="RefSeq" id="XP_004256973.1">
    <property type="nucleotide sequence ID" value="XM_004256925.1"/>
</dbReference>
<accession>L7FPA2</accession>
<sequence length="195" mass="22043">MEVKTLRLKTILTGNFNVGKTSIIKRLCCNAFDKDMKPTIGGPDTSDVYTSNGTKIELVLWDTAGQEKYYCLFPVFYRNSSIVIIVYDPNNSQSFENVTYWVDSVHQYCDKDTVIVVVCNKIDLENQLITKEMATLLCKQYGDIPLMFCSALSGDGVKEVFDFAVNKFYNTKGDKMFAQTNNTTKHHSNVSCGIF</sequence>
<reference evidence="5 6" key="1">
    <citation type="submission" date="2012-10" db="EMBL/GenBank/DDBJ databases">
        <authorList>
            <person name="Zafar N."/>
            <person name="Inman J."/>
            <person name="Hall N."/>
            <person name="Lorenzi H."/>
            <person name="Caler E."/>
        </authorList>
    </citation>
    <scope>NUCLEOTIDE SEQUENCE [LARGE SCALE GENOMIC DNA]</scope>
    <source>
        <strain evidence="5 6">IP1</strain>
    </source>
</reference>
<dbReference type="PANTHER" id="PTHR47977">
    <property type="entry name" value="RAS-RELATED PROTEIN RAB"/>
    <property type="match status" value="1"/>
</dbReference>
<evidence type="ECO:0000313" key="6">
    <source>
        <dbReference type="Proteomes" id="UP000014680"/>
    </source>
</evidence>
<dbReference type="SMART" id="SM00174">
    <property type="entry name" value="RHO"/>
    <property type="match status" value="1"/>
</dbReference>
<evidence type="ECO:0000256" key="1">
    <source>
        <dbReference type="ARBA" id="ARBA00010142"/>
    </source>
</evidence>
<dbReference type="InterPro" id="IPR027417">
    <property type="entry name" value="P-loop_NTPase"/>
</dbReference>
<dbReference type="CDD" id="cd00154">
    <property type="entry name" value="Rab"/>
    <property type="match status" value="1"/>
</dbReference>
<proteinExistence type="inferred from homology"/>
<dbReference type="VEuPathDB" id="AmoebaDB:EIN_501180"/>
<dbReference type="SUPFAM" id="SSF52540">
    <property type="entry name" value="P-loop containing nucleoside triphosphate hydrolases"/>
    <property type="match status" value="1"/>
</dbReference>
<protein>
    <submittedName>
        <fullName evidence="5">Rab6, putative</fullName>
    </submittedName>
</protein>
<keyword evidence="4" id="KW-0449">Lipoprotein</keyword>
<evidence type="ECO:0000256" key="2">
    <source>
        <dbReference type="ARBA" id="ARBA00022741"/>
    </source>
</evidence>
<dbReference type="EMBL" id="KB206526">
    <property type="protein sequence ID" value="ELP90202.1"/>
    <property type="molecule type" value="Genomic_DNA"/>
</dbReference>
<dbReference type="FunFam" id="3.40.50.300:FF:000808">
    <property type="entry name" value="Small GTP-binding protein, putative"/>
    <property type="match status" value="1"/>
</dbReference>
<organism evidence="5 6">
    <name type="scientific">Entamoeba invadens IP1</name>
    <dbReference type="NCBI Taxonomy" id="370355"/>
    <lineage>
        <taxon>Eukaryota</taxon>
        <taxon>Amoebozoa</taxon>
        <taxon>Evosea</taxon>
        <taxon>Archamoebae</taxon>
        <taxon>Mastigamoebida</taxon>
        <taxon>Entamoebidae</taxon>
        <taxon>Entamoeba</taxon>
    </lineage>
</organism>
<dbReference type="OMA" id="PPMILAI"/>
<dbReference type="PRINTS" id="PR00449">
    <property type="entry name" value="RASTRNSFRMNG"/>
</dbReference>
<dbReference type="KEGG" id="eiv:EIN_501180"/>
<keyword evidence="3" id="KW-0342">GTP-binding</keyword>
<dbReference type="OrthoDB" id="275177at2759"/>
<evidence type="ECO:0000256" key="4">
    <source>
        <dbReference type="ARBA" id="ARBA00023288"/>
    </source>
</evidence>
<dbReference type="AlphaFoldDB" id="L7FPA2"/>
<dbReference type="InterPro" id="IPR050227">
    <property type="entry name" value="Rab"/>
</dbReference>
<dbReference type="Pfam" id="PF00071">
    <property type="entry name" value="Ras"/>
    <property type="match status" value="1"/>
</dbReference>
<dbReference type="GO" id="GO:0003924">
    <property type="term" value="F:GTPase activity"/>
    <property type="evidence" value="ECO:0007669"/>
    <property type="project" value="InterPro"/>
</dbReference>
<dbReference type="PROSITE" id="PS51420">
    <property type="entry name" value="RHO"/>
    <property type="match status" value="1"/>
</dbReference>
<dbReference type="NCBIfam" id="TIGR00231">
    <property type="entry name" value="small_GTP"/>
    <property type="match status" value="1"/>
</dbReference>
<name>L7FPA2_ENTIV</name>
<dbReference type="InterPro" id="IPR001806">
    <property type="entry name" value="Small_GTPase"/>
</dbReference>
<dbReference type="SMART" id="SM00175">
    <property type="entry name" value="RAB"/>
    <property type="match status" value="1"/>
</dbReference>
<gene>
    <name evidence="5" type="ORF">EIN_501180</name>
</gene>
<evidence type="ECO:0000313" key="5">
    <source>
        <dbReference type="EMBL" id="ELP90202.1"/>
    </source>
</evidence>
<dbReference type="InterPro" id="IPR005225">
    <property type="entry name" value="Small_GTP-bd"/>
</dbReference>
<dbReference type="SMART" id="SM00173">
    <property type="entry name" value="RAS"/>
    <property type="match status" value="1"/>
</dbReference>
<evidence type="ECO:0000256" key="3">
    <source>
        <dbReference type="ARBA" id="ARBA00023134"/>
    </source>
</evidence>
<comment type="similarity">
    <text evidence="1">Belongs to the small GTPase superfamily. Rho family.</text>
</comment>
<keyword evidence="2" id="KW-0547">Nucleotide-binding</keyword>
<dbReference type="Proteomes" id="UP000014680">
    <property type="component" value="Unassembled WGS sequence"/>
</dbReference>
<dbReference type="GO" id="GO:0005525">
    <property type="term" value="F:GTP binding"/>
    <property type="evidence" value="ECO:0007669"/>
    <property type="project" value="UniProtKB-KW"/>
</dbReference>
<dbReference type="Gene3D" id="3.40.50.300">
    <property type="entry name" value="P-loop containing nucleotide triphosphate hydrolases"/>
    <property type="match status" value="1"/>
</dbReference>
<dbReference type="PROSITE" id="PS51419">
    <property type="entry name" value="RAB"/>
    <property type="match status" value="1"/>
</dbReference>
<dbReference type="SMART" id="SM00176">
    <property type="entry name" value="RAN"/>
    <property type="match status" value="1"/>
</dbReference>
<keyword evidence="6" id="KW-1185">Reference proteome</keyword>